<keyword evidence="1" id="KW-1133">Transmembrane helix</keyword>
<keyword evidence="1" id="KW-0472">Membrane</keyword>
<dbReference type="Pfam" id="PF06687">
    <property type="entry name" value="SUR7"/>
    <property type="match status" value="1"/>
</dbReference>
<feature type="transmembrane region" description="Helical" evidence="1">
    <location>
        <begin position="20"/>
        <end position="44"/>
    </location>
</feature>
<keyword evidence="1" id="KW-0812">Transmembrane</keyword>
<organism evidence="2 3">
    <name type="scientific">Pyrenophora seminiperda CCB06</name>
    <dbReference type="NCBI Taxonomy" id="1302712"/>
    <lineage>
        <taxon>Eukaryota</taxon>
        <taxon>Fungi</taxon>
        <taxon>Dikarya</taxon>
        <taxon>Ascomycota</taxon>
        <taxon>Pezizomycotina</taxon>
        <taxon>Dothideomycetes</taxon>
        <taxon>Pleosporomycetidae</taxon>
        <taxon>Pleosporales</taxon>
        <taxon>Pleosporineae</taxon>
        <taxon>Pleosporaceae</taxon>
        <taxon>Pyrenophora</taxon>
    </lineage>
</organism>
<dbReference type="EMBL" id="KE747816">
    <property type="protein sequence ID" value="RMZ68631.1"/>
    <property type="molecule type" value="Genomic_DNA"/>
</dbReference>
<proteinExistence type="predicted"/>
<keyword evidence="3" id="KW-1185">Reference proteome</keyword>
<evidence type="ECO:0000256" key="1">
    <source>
        <dbReference type="SAM" id="Phobius"/>
    </source>
</evidence>
<accession>A0A3M7M2C6</accession>
<feature type="transmembrane region" description="Helical" evidence="1">
    <location>
        <begin position="126"/>
        <end position="147"/>
    </location>
</feature>
<feature type="transmembrane region" description="Helical" evidence="1">
    <location>
        <begin position="159"/>
        <end position="180"/>
    </location>
</feature>
<dbReference type="Proteomes" id="UP000265663">
    <property type="component" value="Unassembled WGS sequence"/>
</dbReference>
<dbReference type="InterPro" id="IPR009571">
    <property type="entry name" value="SUR7/Rim9-like_fungi"/>
</dbReference>
<reference evidence="2 3" key="1">
    <citation type="journal article" date="2014" name="PLoS ONE">
        <title>De novo Genome Assembly of the Fungal Plant Pathogen Pyrenophora semeniperda.</title>
        <authorList>
            <person name="Soliai M.M."/>
            <person name="Meyer S.E."/>
            <person name="Udall J.A."/>
            <person name="Elzinga D.E."/>
            <person name="Hermansen R.A."/>
            <person name="Bodily P.M."/>
            <person name="Hart A.A."/>
            <person name="Coleman C.E."/>
        </authorList>
    </citation>
    <scope>NUCLEOTIDE SEQUENCE [LARGE SCALE GENOMIC DNA]</scope>
    <source>
        <strain evidence="2 3">CCB06</strain>
        <tissue evidence="2">Mycelium</tissue>
    </source>
</reference>
<evidence type="ECO:0000313" key="3">
    <source>
        <dbReference type="Proteomes" id="UP000265663"/>
    </source>
</evidence>
<feature type="transmembrane region" description="Helical" evidence="1">
    <location>
        <begin position="211"/>
        <end position="235"/>
    </location>
</feature>
<dbReference type="GO" id="GO:0005886">
    <property type="term" value="C:plasma membrane"/>
    <property type="evidence" value="ECO:0007669"/>
    <property type="project" value="InterPro"/>
</dbReference>
<sequence>MFPLFMLTFLKHRILSKTIFISFLTFIALVIYLFTLLGCISKGAGIENLYWVRITQSGTAGQPPVEVRIGYFGLCASFPPNTKASTSNPIPAPLECFPSDSPPGLSDIPMSHPVLASALILQKSSFIPLPALAAPMYLVSLIYYSIYHGRGGRNEKVSKILLAISAALGVAGALCAMTSAKALHEMGILLGHQAVGGGEGEVGVQAGSWEGAALCVAAGIHLFVASFAACGMPGFRSY</sequence>
<dbReference type="AlphaFoldDB" id="A0A3M7M2C6"/>
<dbReference type="OrthoDB" id="3524679at2759"/>
<evidence type="ECO:0000313" key="2">
    <source>
        <dbReference type="EMBL" id="RMZ68631.1"/>
    </source>
</evidence>
<protein>
    <submittedName>
        <fullName evidence="2">Ca2+ regulator and membrane fusion Fig1</fullName>
    </submittedName>
</protein>
<gene>
    <name evidence="2" type="ORF">GMOD_00008357</name>
</gene>
<name>A0A3M7M2C6_9PLEO</name>